<comment type="similarity">
    <text evidence="1">Belongs to the short-chain dehydrogenases/reductases (SDR) family.</text>
</comment>
<comment type="caution">
    <text evidence="3">The sequence shown here is derived from an EMBL/GenBank/DDBJ whole genome shotgun (WGS) entry which is preliminary data.</text>
</comment>
<dbReference type="InterPro" id="IPR036291">
    <property type="entry name" value="NAD(P)-bd_dom_sf"/>
</dbReference>
<keyword evidence="2" id="KW-0560">Oxidoreductase</keyword>
<protein>
    <submittedName>
        <fullName evidence="3">SDR family oxidoreductase</fullName>
    </submittedName>
</protein>
<evidence type="ECO:0000256" key="2">
    <source>
        <dbReference type="ARBA" id="ARBA00023002"/>
    </source>
</evidence>
<keyword evidence="4" id="KW-1185">Reference proteome</keyword>
<sequence>MPRTYLVTGSASGVGAAAAELLVNQSAHVIGADLRDADITADLGAGQGRAALVAQAREHSGGHLDGVVACAGVALFDPLTIKVNYFGTVATLEGLRSLLAAGTDPRAVVISAAASLHPADPAIVDAALDGDEDAAVEAARTAVTQGDGAQVYSSSRAAIARWVHRTAVTPEWAGAGIRLNAIAPGMLVAPMIDALLDTEVGRKAIDDCIPSALRGRVRPEQVAPLLAWLISPENSHVTGRVIAVDDGADVAERDSR</sequence>
<accession>A0A3S3AC20</accession>
<dbReference type="EMBL" id="RKLN01000006">
    <property type="protein sequence ID" value="RVW00963.1"/>
    <property type="molecule type" value="Genomic_DNA"/>
</dbReference>
<dbReference type="PANTHER" id="PTHR24321:SF8">
    <property type="entry name" value="ESTRADIOL 17-BETA-DEHYDROGENASE 8-RELATED"/>
    <property type="match status" value="1"/>
</dbReference>
<name>A0A3S3AC20_9NOCA</name>
<dbReference type="OrthoDB" id="3676637at2"/>
<evidence type="ECO:0000313" key="3">
    <source>
        <dbReference type="EMBL" id="RVW00963.1"/>
    </source>
</evidence>
<evidence type="ECO:0000313" key="4">
    <source>
        <dbReference type="Proteomes" id="UP000284333"/>
    </source>
</evidence>
<proteinExistence type="inferred from homology"/>
<dbReference type="PRINTS" id="PR00081">
    <property type="entry name" value="GDHRDH"/>
</dbReference>
<dbReference type="InterPro" id="IPR002347">
    <property type="entry name" value="SDR_fam"/>
</dbReference>
<dbReference type="Proteomes" id="UP000284333">
    <property type="component" value="Unassembled WGS sequence"/>
</dbReference>
<organism evidence="3 4">
    <name type="scientific">Rhodococcus spongiicola</name>
    <dbReference type="NCBI Taxonomy" id="2487352"/>
    <lineage>
        <taxon>Bacteria</taxon>
        <taxon>Bacillati</taxon>
        <taxon>Actinomycetota</taxon>
        <taxon>Actinomycetes</taxon>
        <taxon>Mycobacteriales</taxon>
        <taxon>Nocardiaceae</taxon>
        <taxon>Rhodococcus</taxon>
    </lineage>
</organism>
<dbReference type="Pfam" id="PF13561">
    <property type="entry name" value="adh_short_C2"/>
    <property type="match status" value="1"/>
</dbReference>
<dbReference type="AlphaFoldDB" id="A0A3S3AC20"/>
<dbReference type="PANTHER" id="PTHR24321">
    <property type="entry name" value="DEHYDROGENASES, SHORT CHAIN"/>
    <property type="match status" value="1"/>
</dbReference>
<dbReference type="SUPFAM" id="SSF51735">
    <property type="entry name" value="NAD(P)-binding Rossmann-fold domains"/>
    <property type="match status" value="1"/>
</dbReference>
<gene>
    <name evidence="3" type="ORF">EF834_16500</name>
</gene>
<dbReference type="GO" id="GO:0016491">
    <property type="term" value="F:oxidoreductase activity"/>
    <property type="evidence" value="ECO:0007669"/>
    <property type="project" value="UniProtKB-KW"/>
</dbReference>
<evidence type="ECO:0000256" key="1">
    <source>
        <dbReference type="ARBA" id="ARBA00006484"/>
    </source>
</evidence>
<dbReference type="RefSeq" id="WP_127948289.1">
    <property type="nucleotide sequence ID" value="NZ_RKLN01000006.1"/>
</dbReference>
<reference evidence="3 4" key="1">
    <citation type="submission" date="2018-11" db="EMBL/GenBank/DDBJ databases">
        <title>Rhodococcus spongicola sp. nov. and Rhodococcus xishaensis sp. nov. from marine sponges.</title>
        <authorList>
            <person name="Li L."/>
            <person name="Lin H.W."/>
        </authorList>
    </citation>
    <scope>NUCLEOTIDE SEQUENCE [LARGE SCALE GENOMIC DNA]</scope>
    <source>
        <strain evidence="3 4">LHW50502</strain>
    </source>
</reference>
<dbReference type="Gene3D" id="3.40.50.720">
    <property type="entry name" value="NAD(P)-binding Rossmann-like Domain"/>
    <property type="match status" value="1"/>
</dbReference>